<name>A0A9Q0ZVA3_9ROSI</name>
<sequence length="100" mass="11536">MGLESIKNKHSTRDRQVANCTRDLQVARMKNFSIGYLVFCSPREFSYVPSFPFREYIVLINLVLRTLCVSIMVLYTLSWASVLCSLCMTRSCTPYLLLVL</sequence>
<evidence type="ECO:0000256" key="1">
    <source>
        <dbReference type="SAM" id="Phobius"/>
    </source>
</evidence>
<comment type="caution">
    <text evidence="2">The sequence shown here is derived from an EMBL/GenBank/DDBJ whole genome shotgun (WGS) entry which is preliminary data.</text>
</comment>
<keyword evidence="1" id="KW-0472">Membrane</keyword>
<keyword evidence="3" id="KW-1185">Reference proteome</keyword>
<keyword evidence="1" id="KW-1133">Transmembrane helix</keyword>
<feature type="transmembrane region" description="Helical" evidence="1">
    <location>
        <begin position="56"/>
        <end position="80"/>
    </location>
</feature>
<reference evidence="2" key="1">
    <citation type="submission" date="2022-11" db="EMBL/GenBank/DDBJ databases">
        <authorList>
            <person name="Hyden B.L."/>
            <person name="Feng K."/>
            <person name="Yates T."/>
            <person name="Jawdy S."/>
            <person name="Smart L.B."/>
            <person name="Muchero W."/>
        </authorList>
    </citation>
    <scope>NUCLEOTIDE SEQUENCE</scope>
    <source>
        <tissue evidence="2">Shoot tip</tissue>
    </source>
</reference>
<keyword evidence="1" id="KW-0812">Transmembrane</keyword>
<gene>
    <name evidence="2" type="ORF">OIU74_030169</name>
</gene>
<protein>
    <submittedName>
        <fullName evidence="2">Uncharacterized protein</fullName>
    </submittedName>
</protein>
<dbReference type="EMBL" id="JAPFFM010000009">
    <property type="protein sequence ID" value="KAJ6747852.1"/>
    <property type="molecule type" value="Genomic_DNA"/>
</dbReference>
<proteinExistence type="predicted"/>
<organism evidence="2 3">
    <name type="scientific">Salix koriyanagi</name>
    <dbReference type="NCBI Taxonomy" id="2511006"/>
    <lineage>
        <taxon>Eukaryota</taxon>
        <taxon>Viridiplantae</taxon>
        <taxon>Streptophyta</taxon>
        <taxon>Embryophyta</taxon>
        <taxon>Tracheophyta</taxon>
        <taxon>Spermatophyta</taxon>
        <taxon>Magnoliopsida</taxon>
        <taxon>eudicotyledons</taxon>
        <taxon>Gunneridae</taxon>
        <taxon>Pentapetalae</taxon>
        <taxon>rosids</taxon>
        <taxon>fabids</taxon>
        <taxon>Malpighiales</taxon>
        <taxon>Salicaceae</taxon>
        <taxon>Saliceae</taxon>
        <taxon>Salix</taxon>
    </lineage>
</organism>
<evidence type="ECO:0000313" key="3">
    <source>
        <dbReference type="Proteomes" id="UP001151752"/>
    </source>
</evidence>
<evidence type="ECO:0000313" key="2">
    <source>
        <dbReference type="EMBL" id="KAJ6747852.1"/>
    </source>
</evidence>
<dbReference type="AlphaFoldDB" id="A0A9Q0ZVA3"/>
<dbReference type="Proteomes" id="UP001151752">
    <property type="component" value="Chromosome 6"/>
</dbReference>
<reference evidence="2" key="2">
    <citation type="journal article" date="2023" name="Int. J. Mol. Sci.">
        <title>De Novo Assembly and Annotation of 11 Diverse Shrub Willow (Salix) Genomes Reveals Novel Gene Organization in Sex-Linked Regions.</title>
        <authorList>
            <person name="Hyden B."/>
            <person name="Feng K."/>
            <person name="Yates T.B."/>
            <person name="Jawdy S."/>
            <person name="Cereghino C."/>
            <person name="Smart L.B."/>
            <person name="Muchero W."/>
        </authorList>
    </citation>
    <scope>NUCLEOTIDE SEQUENCE</scope>
    <source>
        <tissue evidence="2">Shoot tip</tissue>
    </source>
</reference>
<accession>A0A9Q0ZVA3</accession>